<evidence type="ECO:0000313" key="13">
    <source>
        <dbReference type="EMBL" id="CAG7725413.1"/>
    </source>
</evidence>
<dbReference type="InterPro" id="IPR003126">
    <property type="entry name" value="Znf_UBR"/>
</dbReference>
<evidence type="ECO:0000256" key="5">
    <source>
        <dbReference type="ARBA" id="ARBA00022771"/>
    </source>
</evidence>
<evidence type="ECO:0000256" key="1">
    <source>
        <dbReference type="ARBA" id="ARBA00000900"/>
    </source>
</evidence>
<evidence type="ECO:0000256" key="4">
    <source>
        <dbReference type="ARBA" id="ARBA00022723"/>
    </source>
</evidence>
<feature type="compositionally biased region" description="Basic and acidic residues" evidence="11">
    <location>
        <begin position="1263"/>
        <end position="1278"/>
    </location>
</feature>
<evidence type="ECO:0000256" key="11">
    <source>
        <dbReference type="SAM" id="MobiDB-lite"/>
    </source>
</evidence>
<feature type="zinc finger region" description="UBR-type" evidence="9">
    <location>
        <begin position="118"/>
        <end position="189"/>
    </location>
</feature>
<comment type="catalytic activity">
    <reaction evidence="1 10">
        <text>S-ubiquitinyl-[E2 ubiquitin-conjugating enzyme]-L-cysteine + [acceptor protein]-L-lysine = [E2 ubiquitin-conjugating enzyme]-L-cysteine + N(6)-ubiquitinyl-[acceptor protein]-L-lysine.</text>
        <dbReference type="EC" id="2.3.2.27"/>
    </reaction>
</comment>
<dbReference type="PANTHER" id="PTHR21497">
    <property type="entry name" value="UBIQUITIN LIGASE E3 ALPHA-RELATED"/>
    <property type="match status" value="1"/>
</dbReference>
<dbReference type="InterPro" id="IPR039164">
    <property type="entry name" value="UBR1-like"/>
</dbReference>
<evidence type="ECO:0000259" key="12">
    <source>
        <dbReference type="PROSITE" id="PS51157"/>
    </source>
</evidence>
<dbReference type="Pfam" id="PF02207">
    <property type="entry name" value="zf-UBR"/>
    <property type="match status" value="1"/>
</dbReference>
<proteinExistence type="inferred from homology"/>
<dbReference type="OrthoDB" id="15304at2759"/>
<dbReference type="GO" id="GO:0061630">
    <property type="term" value="F:ubiquitin protein ligase activity"/>
    <property type="evidence" value="ECO:0007669"/>
    <property type="project" value="UniProtKB-UniRule"/>
</dbReference>
<feature type="region of interest" description="Disordered" evidence="11">
    <location>
        <begin position="1058"/>
        <end position="1077"/>
    </location>
</feature>
<keyword evidence="5 10" id="KW-0863">Zinc-finger</keyword>
<reference evidence="13" key="1">
    <citation type="submission" date="2021-06" db="EMBL/GenBank/DDBJ databases">
        <authorList>
            <person name="Hodson N. C."/>
            <person name="Mongue J. A."/>
            <person name="Jaron S. K."/>
        </authorList>
    </citation>
    <scope>NUCLEOTIDE SEQUENCE</scope>
</reference>
<dbReference type="GO" id="GO:0008270">
    <property type="term" value="F:zinc ion binding"/>
    <property type="evidence" value="ECO:0007669"/>
    <property type="project" value="UniProtKB-UniRule"/>
</dbReference>
<keyword evidence="7 10" id="KW-0862">Zinc</keyword>
<accession>A0A8J2JUA5</accession>
<sequence length="2051" mass="233377">MWLYSLFPIFSVSIDFDRKSRKYIYYWKKLSIEIEILRIEIMDIEVLMKKGQRGAAAYILECCRTSGLENLNKFLDYLLDPFKNIDEWETIEWLRWLMAGGCTPDEFSSSVRRYDNATTCGLVWTANFVAYRCRTCGISPCMSLCAECFQRGNHKGHDFNMFRSQAGGACDCGDTNVMKEAGFCYLHGRQASQPNRPSDQSVLRDLLCVANAMMPRLILRVIQHMRHNSGDLDQFLSGIQSADKFITMLHDMSSMGAAMRQVMTMALTNPQTYKRLIEVDEGSSTPEYYEYMMESKRLYETAVTSCSNVEPPEEYKDIPSLQKTLVHKSFLEELVFWSSKYEFPQKVVCLLLNLLPDADYKESFTRAFVLHYSRISQLLVVSKDPDTLSNRVVHVSVQLFSNERLALRMTEQMGLLHVMVISLKCMMAKITKPSSLSSNDRYGYRVVDCNDPVMKNHCYWPLVSDLNNILSHHPVAIKFLEDDGLLEMWFGFLSMFQGMNVNIREMNQHVEFEPNSYYAAFSAELEASASPMWALISHLKDSSTAHLTKNVLRHCRSQLNRWLESANFEAIQNDIMQVSFHLPLHRYFAIFLYQGVRNQGLSLGELLPPPNELKSIVLHPLRVQTGFYEIMSGLWVRNGLQIRGQSMTYIQCHFCNSMVDADLFLLQVAMMNLPHGDFLNTVLERFHVLESLSILDSATNNFLEQDQEMLMMDNCLIFLATLASVRTLIGMEETDLVQLEMITLLCMGDKTHSLLMELTPERCGNSSQSKVFEPILSKVAEYRAPVFESGGNMVQGMYVPKSYVWETLYDPIYTLLRAVHRKDFQNSLDRFTEFAKQTGKFKGSESPWPPYRIPPMAAEPYIDPRRILLSRVLQGVLFVIFYKAVHTTQLPDVHTTQLSDQVVALAIYLLEMALSVCDSIGSQVICPHEISYARIDTEFASWYSTDCLLANLRTEVDSVYVKTNPSVTSDSSEDVSVDDMEVESYDGEVEMDDSYESGLVALTSNSEYPISEAHPGVSTTLAIMPNTAEPSVAVSLPERPSRPPPVLTMALASSSANSVSMPALPAPRTSVSEEDGGVRMDETQRQRGLQVILASSKPVVTVQRKELVERSPSITNRDAAVQVVVNESIISLLLKLHSKLSSCPDSYVPFWETPEARKIIEDTQNGENTGLTIRVVENPFSENDEPSSGSSSSCPLVLSSVIEYSFSELYSILHPNADDPINRIGDGPFFVGQVLDQIAAKDDACRETLMITRERLWPRKVSEDELQAQEKQEKEEKRHKARERQKKLMAEFAQKQKQFMDKVKQEGQDEAVGNTNMEFGDEDEFKATIKPIEYDCVICNQTTPSTADNPMGLVILLQSTSVLGNRRRLASQCHKLPVNDEERLELTLEDTMTFYNEKRLNELTSHFDDSSWLLSISGGWEGGVRVQSCGHHIHMSCLKTYISSLKTQQRQTNISIERGEYNCPLCRQLANSFLPLSPEFGIRQSALVKDRKSPHVPLTPEVTVPEIPPSPEANVALEVMKLLREYPFPTPTSKVTDAITKVMEEMTNTTTLKYRQIGHSKIPKSILLFVSSIARTNLELEIVTRGGNLVSVPTEPQPSTSAAMSVSPTAVSKRSCIVPLLHVLGYHYKILSTEPCSPKIWERILGIRFLPDSSLMPIDREVPMLLRDPCTTLLHLLMQLPMHVDLAYFTEMVQAIYNLVYVQILCGLSCRFTEREREYWKTRTSMLSRNTLGDFNELNVLFGHIIRYLESSPLYIPDSDFGDRDYESKLKDKKEIGYTENELDSQIQSLLLPYLRVAALLRHQIYEQELPFISTKVEEFGFLARFLGLGARDVNFNAIDPFASEESLLDTFKAHKFLRWISPTPLTAIWTWCEDLISFIVRARVSALYLIETQHILWDKPRLLELPQAYDVIFQYYHRRPCSVCGQVPKDPNVCLICGTLVCMRDPCCKQQSSNMYEAVQHSVDCGAGTAIYLSINLSTVVVLRGRRACLWGSVYLDTYGEEDRDLKRGRPLFLSKERLCRECIRTNSVWIAGSAHYRWYFYSKRPFHSV</sequence>
<dbReference type="Pfam" id="PF18995">
    <property type="entry name" value="PRT6_C"/>
    <property type="match status" value="1"/>
</dbReference>
<evidence type="ECO:0000256" key="8">
    <source>
        <dbReference type="ARBA" id="ARBA00046341"/>
    </source>
</evidence>
<dbReference type="Proteomes" id="UP000708208">
    <property type="component" value="Unassembled WGS sequence"/>
</dbReference>
<evidence type="ECO:0000256" key="9">
    <source>
        <dbReference type="PROSITE-ProRule" id="PRU00508"/>
    </source>
</evidence>
<keyword evidence="14" id="KW-1185">Reference proteome</keyword>
<dbReference type="Pfam" id="PF22960">
    <property type="entry name" value="WHD_UBR1"/>
    <property type="match status" value="1"/>
</dbReference>
<dbReference type="PANTHER" id="PTHR21497:SF39">
    <property type="entry name" value="E3 UBIQUITIN-PROTEIN LIGASE UBR3"/>
    <property type="match status" value="1"/>
</dbReference>
<feature type="domain" description="UBR-type" evidence="12">
    <location>
        <begin position="118"/>
        <end position="189"/>
    </location>
</feature>
<dbReference type="EMBL" id="CAJVCH010121546">
    <property type="protein sequence ID" value="CAG7725413.1"/>
    <property type="molecule type" value="Genomic_DNA"/>
</dbReference>
<dbReference type="EC" id="2.3.2.27" evidence="10"/>
<dbReference type="GO" id="GO:0071596">
    <property type="term" value="P:ubiquitin-dependent protein catabolic process via the N-end rule pathway"/>
    <property type="evidence" value="ECO:0007669"/>
    <property type="project" value="UniProtKB-UniRule"/>
</dbReference>
<dbReference type="GO" id="GO:0016567">
    <property type="term" value="P:protein ubiquitination"/>
    <property type="evidence" value="ECO:0007669"/>
    <property type="project" value="UniProtKB-UniRule"/>
</dbReference>
<dbReference type="CDD" id="cd19673">
    <property type="entry name" value="UBR-box_UBR3"/>
    <property type="match status" value="1"/>
</dbReference>
<dbReference type="SMART" id="SM00396">
    <property type="entry name" value="ZnF_UBR1"/>
    <property type="match status" value="1"/>
</dbReference>
<name>A0A8J2JUA5_9HEXA</name>
<keyword evidence="3 10" id="KW-0808">Transferase</keyword>
<evidence type="ECO:0000256" key="10">
    <source>
        <dbReference type="RuleBase" id="RU366018"/>
    </source>
</evidence>
<gene>
    <name evidence="13" type="ORF">AFUS01_LOCUS14370</name>
</gene>
<organism evidence="13 14">
    <name type="scientific">Allacma fusca</name>
    <dbReference type="NCBI Taxonomy" id="39272"/>
    <lineage>
        <taxon>Eukaryota</taxon>
        <taxon>Metazoa</taxon>
        <taxon>Ecdysozoa</taxon>
        <taxon>Arthropoda</taxon>
        <taxon>Hexapoda</taxon>
        <taxon>Collembola</taxon>
        <taxon>Symphypleona</taxon>
        <taxon>Sminthuridae</taxon>
        <taxon>Allacma</taxon>
    </lineage>
</organism>
<feature type="region of interest" description="Disordered" evidence="11">
    <location>
        <begin position="1263"/>
        <end position="1282"/>
    </location>
</feature>
<dbReference type="PROSITE" id="PS51157">
    <property type="entry name" value="ZF_UBR"/>
    <property type="match status" value="1"/>
</dbReference>
<evidence type="ECO:0000256" key="7">
    <source>
        <dbReference type="ARBA" id="ARBA00022833"/>
    </source>
</evidence>
<evidence type="ECO:0000256" key="2">
    <source>
        <dbReference type="ARBA" id="ARBA00004906"/>
    </source>
</evidence>
<evidence type="ECO:0000256" key="6">
    <source>
        <dbReference type="ARBA" id="ARBA00022786"/>
    </source>
</evidence>
<dbReference type="InterPro" id="IPR044046">
    <property type="entry name" value="E3_ligase_UBR-like_C"/>
</dbReference>
<protein>
    <recommendedName>
        <fullName evidence="10">E3 ubiquitin-protein ligase</fullName>
        <ecNumber evidence="10">2.3.2.27</ecNumber>
    </recommendedName>
</protein>
<comment type="similarity">
    <text evidence="8 10">Belongs to the E3 ubiquitin-protein ligase UBR1-like family.</text>
</comment>
<dbReference type="FunFam" id="2.10.110.30:FF:000002">
    <property type="entry name" value="Putative e3 ubiquitin-protein ligase ubr3"/>
    <property type="match status" value="1"/>
</dbReference>
<comment type="caution">
    <text evidence="13">The sequence shown here is derived from an EMBL/GenBank/DDBJ whole genome shotgun (WGS) entry which is preliminary data.</text>
</comment>
<evidence type="ECO:0000256" key="3">
    <source>
        <dbReference type="ARBA" id="ARBA00022679"/>
    </source>
</evidence>
<comment type="pathway">
    <text evidence="2 10">Protein modification; protein ubiquitination.</text>
</comment>
<comment type="function">
    <text evidence="10">Ubiquitin ligase protein which is a component of the N-end rule pathway. Recognizes and binds to proteins bearing specific N-terminal residues that are destabilizing according to the N-end rule, leading to their ubiquitination and subsequent degradation.</text>
</comment>
<dbReference type="GO" id="GO:0005737">
    <property type="term" value="C:cytoplasm"/>
    <property type="evidence" value="ECO:0007669"/>
    <property type="project" value="TreeGrafter"/>
</dbReference>
<evidence type="ECO:0000313" key="14">
    <source>
        <dbReference type="Proteomes" id="UP000708208"/>
    </source>
</evidence>
<dbReference type="InterPro" id="IPR055194">
    <property type="entry name" value="UBR1-like_WH"/>
</dbReference>
<keyword evidence="4 10" id="KW-0479">Metal-binding</keyword>
<dbReference type="GO" id="GO:0000151">
    <property type="term" value="C:ubiquitin ligase complex"/>
    <property type="evidence" value="ECO:0007669"/>
    <property type="project" value="TreeGrafter"/>
</dbReference>
<keyword evidence="6 10" id="KW-0833">Ubl conjugation pathway</keyword>